<dbReference type="Proteomes" id="UP000481153">
    <property type="component" value="Unassembled WGS sequence"/>
</dbReference>
<protein>
    <recommendedName>
        <fullName evidence="5">Glycoside hydrolase family 6 protein</fullName>
    </recommendedName>
</protein>
<evidence type="ECO:0000256" key="2">
    <source>
        <dbReference type="SAM" id="Phobius"/>
    </source>
</evidence>
<dbReference type="PRINTS" id="PR00733">
    <property type="entry name" value="GLHYDRLASE6"/>
</dbReference>
<accession>A0A6G0WIE6</accession>
<proteinExistence type="predicted"/>
<dbReference type="VEuPathDB" id="FungiDB:AeMF1_004376"/>
<evidence type="ECO:0000313" key="3">
    <source>
        <dbReference type="EMBL" id="KAF0726954.1"/>
    </source>
</evidence>
<evidence type="ECO:0000256" key="1">
    <source>
        <dbReference type="SAM" id="MobiDB-lite"/>
    </source>
</evidence>
<keyword evidence="2" id="KW-1133">Transmembrane helix</keyword>
<name>A0A6G0WIE6_9STRA</name>
<evidence type="ECO:0000313" key="4">
    <source>
        <dbReference type="Proteomes" id="UP000481153"/>
    </source>
</evidence>
<dbReference type="PANTHER" id="PTHR34876">
    <property type="match status" value="1"/>
</dbReference>
<feature type="region of interest" description="Disordered" evidence="1">
    <location>
        <begin position="472"/>
        <end position="495"/>
    </location>
</feature>
<dbReference type="InterPro" id="IPR016288">
    <property type="entry name" value="Beta_cellobiohydrolase"/>
</dbReference>
<dbReference type="Gene3D" id="3.20.20.40">
    <property type="entry name" value="1, 4-beta cellobiohydrolase"/>
    <property type="match status" value="1"/>
</dbReference>
<sequence length="495" mass="53579">MVAKPRLCSAYTPPLYLDAEREHPRSRYALQAVASQPIATWYTDRVDDPGAVASAVLDACCKANDVPVFVVYGLPHKDCDAGLSSAGSNQNDDDYATFVSRLASLVSTRQVIYVIEPDALALLAQDAASCAWTFNYFDNLVRAVELLTCSNPNARVYIDVGHWVLTNVSTMLPLVANLTKLGRGHVMGIAINTSNFRTTSELTQLCHAFVDAGTAQYGTSGHDGALLPVKLMNFQGYNWTCVFDTARNYRGPAPDDEWCNPSTAAIGVPPTDQTGIRAVDYFLWLKPPGESDGECADENAFSLPQSPDAGQYFDLAFSLMFDQGYLTDRGSKSTNSSSTSGVNAGLRGKYTKINKYTIPPTPRPSMSSPPPLFPPRTSLYASLVPPVIVLPNTPPSGWGYATTTAPPAALPSDTSSILSMAVAGSIMFLSSAILFVGCLFRQRAQPTRRTTRRLDHKAEYAAVAQVERQIWRQPKGDSDVDDVDWPAGIPLPTVS</sequence>
<dbReference type="InterPro" id="IPR036434">
    <property type="entry name" value="Beta_cellobiohydrolase_sf"/>
</dbReference>
<organism evidence="3 4">
    <name type="scientific">Aphanomyces euteiches</name>
    <dbReference type="NCBI Taxonomy" id="100861"/>
    <lineage>
        <taxon>Eukaryota</taxon>
        <taxon>Sar</taxon>
        <taxon>Stramenopiles</taxon>
        <taxon>Oomycota</taxon>
        <taxon>Saprolegniomycetes</taxon>
        <taxon>Saprolegniales</taxon>
        <taxon>Verrucalvaceae</taxon>
        <taxon>Aphanomyces</taxon>
    </lineage>
</organism>
<keyword evidence="2" id="KW-0472">Membrane</keyword>
<comment type="caution">
    <text evidence="3">The sequence shown here is derived from an EMBL/GenBank/DDBJ whole genome shotgun (WGS) entry which is preliminary data.</text>
</comment>
<keyword evidence="2" id="KW-0812">Transmembrane</keyword>
<dbReference type="PANTHER" id="PTHR34876:SF4">
    <property type="entry name" value="1,4-BETA-D-GLUCAN CELLOBIOHYDROLASE C-RELATED"/>
    <property type="match status" value="1"/>
</dbReference>
<dbReference type="GO" id="GO:0030245">
    <property type="term" value="P:cellulose catabolic process"/>
    <property type="evidence" value="ECO:0007669"/>
    <property type="project" value="InterPro"/>
</dbReference>
<dbReference type="Pfam" id="PF01341">
    <property type="entry name" value="Glyco_hydro_6"/>
    <property type="match status" value="1"/>
</dbReference>
<dbReference type="EMBL" id="VJMJ01000204">
    <property type="protein sequence ID" value="KAF0726954.1"/>
    <property type="molecule type" value="Genomic_DNA"/>
</dbReference>
<feature type="transmembrane region" description="Helical" evidence="2">
    <location>
        <begin position="417"/>
        <end position="440"/>
    </location>
</feature>
<dbReference type="AlphaFoldDB" id="A0A6G0WIE6"/>
<dbReference type="GO" id="GO:0004553">
    <property type="term" value="F:hydrolase activity, hydrolyzing O-glycosyl compounds"/>
    <property type="evidence" value="ECO:0007669"/>
    <property type="project" value="InterPro"/>
</dbReference>
<dbReference type="SUPFAM" id="SSF51989">
    <property type="entry name" value="Glycosyl hydrolases family 6, cellulases"/>
    <property type="match status" value="1"/>
</dbReference>
<gene>
    <name evidence="3" type="ORF">Ae201684_014944</name>
</gene>
<keyword evidence="4" id="KW-1185">Reference proteome</keyword>
<reference evidence="3 4" key="1">
    <citation type="submission" date="2019-07" db="EMBL/GenBank/DDBJ databases">
        <title>Genomics analysis of Aphanomyces spp. identifies a new class of oomycete effector associated with host adaptation.</title>
        <authorList>
            <person name="Gaulin E."/>
        </authorList>
    </citation>
    <scope>NUCLEOTIDE SEQUENCE [LARGE SCALE GENOMIC DNA]</scope>
    <source>
        <strain evidence="3 4">ATCC 201684</strain>
    </source>
</reference>
<evidence type="ECO:0008006" key="5">
    <source>
        <dbReference type="Google" id="ProtNLM"/>
    </source>
</evidence>